<dbReference type="Proteomes" id="UP000800097">
    <property type="component" value="Unassembled WGS sequence"/>
</dbReference>
<organism evidence="11 12">
    <name type="scientific">Westerdykella ornata</name>
    <dbReference type="NCBI Taxonomy" id="318751"/>
    <lineage>
        <taxon>Eukaryota</taxon>
        <taxon>Fungi</taxon>
        <taxon>Dikarya</taxon>
        <taxon>Ascomycota</taxon>
        <taxon>Pezizomycotina</taxon>
        <taxon>Dothideomycetes</taxon>
        <taxon>Pleosporomycetidae</taxon>
        <taxon>Pleosporales</taxon>
        <taxon>Sporormiaceae</taxon>
        <taxon>Westerdykella</taxon>
    </lineage>
</organism>
<dbReference type="GO" id="GO:0006281">
    <property type="term" value="P:DNA repair"/>
    <property type="evidence" value="ECO:0007669"/>
    <property type="project" value="UniProtKB-UniRule"/>
</dbReference>
<keyword evidence="12" id="KW-1185">Reference proteome</keyword>
<evidence type="ECO:0000256" key="8">
    <source>
        <dbReference type="ARBA" id="ARBA00023242"/>
    </source>
</evidence>
<dbReference type="OrthoDB" id="440324at2759"/>
<keyword evidence="7 9" id="KW-0804">Transcription</keyword>
<keyword evidence="4 9" id="KW-0156">Chromatin regulator</keyword>
<dbReference type="AlphaFoldDB" id="A0A6A6JT07"/>
<evidence type="ECO:0000256" key="1">
    <source>
        <dbReference type="ARBA" id="ARBA00004123"/>
    </source>
</evidence>
<keyword evidence="9" id="KW-0227">DNA damage</keyword>
<dbReference type="GO" id="GO:0006325">
    <property type="term" value="P:chromatin organization"/>
    <property type="evidence" value="ECO:0007669"/>
    <property type="project" value="UniProtKB-KW"/>
</dbReference>
<evidence type="ECO:0000256" key="5">
    <source>
        <dbReference type="ARBA" id="ARBA00023015"/>
    </source>
</evidence>
<keyword evidence="9" id="KW-0234">DNA repair</keyword>
<dbReference type="EMBL" id="ML986488">
    <property type="protein sequence ID" value="KAF2278119.1"/>
    <property type="molecule type" value="Genomic_DNA"/>
</dbReference>
<evidence type="ECO:0000256" key="2">
    <source>
        <dbReference type="ARBA" id="ARBA00010916"/>
    </source>
</evidence>
<evidence type="ECO:0000256" key="9">
    <source>
        <dbReference type="RuleBase" id="RU368022"/>
    </source>
</evidence>
<reference evidence="11" key="1">
    <citation type="journal article" date="2020" name="Stud. Mycol.">
        <title>101 Dothideomycetes genomes: a test case for predicting lifestyles and emergence of pathogens.</title>
        <authorList>
            <person name="Haridas S."/>
            <person name="Albert R."/>
            <person name="Binder M."/>
            <person name="Bloem J."/>
            <person name="Labutti K."/>
            <person name="Salamov A."/>
            <person name="Andreopoulos B."/>
            <person name="Baker S."/>
            <person name="Barry K."/>
            <person name="Bills G."/>
            <person name="Bluhm B."/>
            <person name="Cannon C."/>
            <person name="Castanera R."/>
            <person name="Culley D."/>
            <person name="Daum C."/>
            <person name="Ezra D."/>
            <person name="Gonzalez J."/>
            <person name="Henrissat B."/>
            <person name="Kuo A."/>
            <person name="Liang C."/>
            <person name="Lipzen A."/>
            <person name="Lutzoni F."/>
            <person name="Magnuson J."/>
            <person name="Mondo S."/>
            <person name="Nolan M."/>
            <person name="Ohm R."/>
            <person name="Pangilinan J."/>
            <person name="Park H.-J."/>
            <person name="Ramirez L."/>
            <person name="Alfaro M."/>
            <person name="Sun H."/>
            <person name="Tritt A."/>
            <person name="Yoshinaga Y."/>
            <person name="Zwiers L.-H."/>
            <person name="Turgeon B."/>
            <person name="Goodwin S."/>
            <person name="Spatafora J."/>
            <person name="Crous P."/>
            <person name="Grigoriev I."/>
        </authorList>
    </citation>
    <scope>NUCLEOTIDE SEQUENCE</scope>
    <source>
        <strain evidence="11">CBS 379.55</strain>
    </source>
</reference>
<sequence length="188" mass="20355">MTENIPPSNGVNSAAPDASRGLPYYEKLRRDLRESLHKKRQIDAALAQIEETILARETAYLEETAAGNIIKGFDNYIKGTTATTNASGQGTATRRKAVISDHDRIFSRSSMSLKDSLNGTPQTTPSTATTPASSFPTRENSMSATNPLTVGMGSVNKKKKKAADDDDSESQPSKRGKITYGRSSENLR</sequence>
<keyword evidence="6" id="KW-0175">Coiled coil</keyword>
<gene>
    <name evidence="11" type="ORF">EI97DRAFT_372773</name>
</gene>
<name>A0A6A6JT07_WESOR</name>
<feature type="compositionally biased region" description="Polar residues" evidence="10">
    <location>
        <begin position="1"/>
        <end position="12"/>
    </location>
</feature>
<dbReference type="Pfam" id="PF09340">
    <property type="entry name" value="NuA4"/>
    <property type="match status" value="1"/>
</dbReference>
<dbReference type="GO" id="GO:0035267">
    <property type="term" value="C:NuA4 histone acetyltransferase complex"/>
    <property type="evidence" value="ECO:0007669"/>
    <property type="project" value="UniProtKB-UniRule"/>
</dbReference>
<dbReference type="GeneID" id="54548545"/>
<evidence type="ECO:0000256" key="7">
    <source>
        <dbReference type="ARBA" id="ARBA00023163"/>
    </source>
</evidence>
<keyword evidence="8 9" id="KW-0539">Nucleus</keyword>
<evidence type="ECO:0000256" key="6">
    <source>
        <dbReference type="ARBA" id="ARBA00023054"/>
    </source>
</evidence>
<evidence type="ECO:0000256" key="3">
    <source>
        <dbReference type="ARBA" id="ARBA00018504"/>
    </source>
</evidence>
<comment type="subunit">
    <text evidence="9">Component of the NuA4 histone acetyltransferase complex.</text>
</comment>
<dbReference type="InterPro" id="IPR015418">
    <property type="entry name" value="Eaf6"/>
</dbReference>
<comment type="similarity">
    <text evidence="2 9">Belongs to the EAF6 family.</text>
</comment>
<evidence type="ECO:0000313" key="12">
    <source>
        <dbReference type="Proteomes" id="UP000800097"/>
    </source>
</evidence>
<feature type="compositionally biased region" description="Polar residues" evidence="10">
    <location>
        <begin position="109"/>
        <end position="119"/>
    </location>
</feature>
<feature type="compositionally biased region" description="Low complexity" evidence="10">
    <location>
        <begin position="120"/>
        <end position="137"/>
    </location>
</feature>
<evidence type="ECO:0000313" key="11">
    <source>
        <dbReference type="EMBL" id="KAF2278119.1"/>
    </source>
</evidence>
<comment type="function">
    <text evidence="9">Component of the NuA4 histone acetyltransferase complex which is involved in transcriptional activation of selected genes principally by acetylation of nucleosomal histone H4 and H2A. The NuA4 complex is also involved in DNA repair.</text>
</comment>
<proteinExistence type="inferred from homology"/>
<feature type="region of interest" description="Disordered" evidence="10">
    <location>
        <begin position="1"/>
        <end position="20"/>
    </location>
</feature>
<dbReference type="GO" id="GO:0005634">
    <property type="term" value="C:nucleus"/>
    <property type="evidence" value="ECO:0007669"/>
    <property type="project" value="UniProtKB-SubCell"/>
</dbReference>
<comment type="subcellular location">
    <subcellularLocation>
        <location evidence="1 9">Nucleus</location>
    </subcellularLocation>
</comment>
<evidence type="ECO:0000256" key="10">
    <source>
        <dbReference type="SAM" id="MobiDB-lite"/>
    </source>
</evidence>
<dbReference type="RefSeq" id="XP_033655658.1">
    <property type="nucleotide sequence ID" value="XM_033795370.1"/>
</dbReference>
<protein>
    <recommendedName>
        <fullName evidence="3 9">Chromatin modification-related protein EAF6</fullName>
    </recommendedName>
</protein>
<feature type="region of interest" description="Disordered" evidence="10">
    <location>
        <begin position="109"/>
        <end position="188"/>
    </location>
</feature>
<accession>A0A6A6JT07</accession>
<keyword evidence="5 9" id="KW-0805">Transcription regulation</keyword>
<evidence type="ECO:0000256" key="4">
    <source>
        <dbReference type="ARBA" id="ARBA00022853"/>
    </source>
</evidence>
<dbReference type="PANTHER" id="PTHR13476">
    <property type="entry name" value="CHROMATIN MODIFICATION-RELATED PROTEIN MEAF6"/>
    <property type="match status" value="1"/>
</dbReference>
<feature type="compositionally biased region" description="Polar residues" evidence="10">
    <location>
        <begin position="138"/>
        <end position="148"/>
    </location>
</feature>